<dbReference type="Pfam" id="PF12172">
    <property type="entry name" value="zf-ChsH2"/>
    <property type="match status" value="1"/>
</dbReference>
<reference evidence="3 4" key="1">
    <citation type="submission" date="2016-11" db="EMBL/GenBank/DDBJ databases">
        <authorList>
            <person name="Jaros S."/>
            <person name="Januszkiewicz K."/>
            <person name="Wedrychowicz H."/>
        </authorList>
    </citation>
    <scope>NUCLEOTIDE SEQUENCE [LARGE SCALE GENOMIC DNA]</scope>
    <source>
        <strain evidence="3 4">DSM 43832</strain>
    </source>
</reference>
<keyword evidence="4" id="KW-1185">Reference proteome</keyword>
<dbReference type="InterPro" id="IPR002878">
    <property type="entry name" value="ChsH2_C"/>
</dbReference>
<accession>A0A1M6XNK1</accession>
<dbReference type="InterPro" id="IPR022002">
    <property type="entry name" value="ChsH2_Znr"/>
</dbReference>
<dbReference type="AlphaFoldDB" id="A0A1M6XNK1"/>
<dbReference type="SUPFAM" id="SSF50249">
    <property type="entry name" value="Nucleic acid-binding proteins"/>
    <property type="match status" value="1"/>
</dbReference>
<dbReference type="InterPro" id="IPR052513">
    <property type="entry name" value="Thioester_dehydratase-like"/>
</dbReference>
<evidence type="ECO:0000259" key="1">
    <source>
        <dbReference type="Pfam" id="PF01796"/>
    </source>
</evidence>
<dbReference type="STRING" id="1848.SAMN05443637_117109"/>
<evidence type="ECO:0000313" key="3">
    <source>
        <dbReference type="EMBL" id="SHL07534.1"/>
    </source>
</evidence>
<sequence>MPDVRWSASSPPEPVRDLRPVEVISEDGSGRPALRGSRCPACGRRAFPPRDVCQHCLHDGLEDVTLGSVGTLHAFSTVHVSSCRPVPYVLAFVDLPADVRVLTTLACPADEVVIGDEVQVVRTDEGWAFTKAGGAD</sequence>
<dbReference type="Gene3D" id="6.10.30.10">
    <property type="match status" value="1"/>
</dbReference>
<name>A0A1M6XNK1_PSETH</name>
<dbReference type="EMBL" id="FRAP01000017">
    <property type="protein sequence ID" value="SHL07534.1"/>
    <property type="molecule type" value="Genomic_DNA"/>
</dbReference>
<feature type="domain" description="ChsH2 rubredoxin-like zinc ribbon" evidence="2">
    <location>
        <begin position="31"/>
        <end position="61"/>
    </location>
</feature>
<protein>
    <submittedName>
        <fullName evidence="3">Uncharacterized OB-fold protein, contains Zn-ribbon domain</fullName>
    </submittedName>
</protein>
<dbReference type="PANTHER" id="PTHR34075:SF5">
    <property type="entry name" value="BLR3430 PROTEIN"/>
    <property type="match status" value="1"/>
</dbReference>
<proteinExistence type="predicted"/>
<evidence type="ECO:0000313" key="4">
    <source>
        <dbReference type="Proteomes" id="UP000184363"/>
    </source>
</evidence>
<dbReference type="Pfam" id="PF01796">
    <property type="entry name" value="OB_ChsH2_C"/>
    <property type="match status" value="1"/>
</dbReference>
<dbReference type="PANTHER" id="PTHR34075">
    <property type="entry name" value="BLR3430 PROTEIN"/>
    <property type="match status" value="1"/>
</dbReference>
<dbReference type="Proteomes" id="UP000184363">
    <property type="component" value="Unassembled WGS sequence"/>
</dbReference>
<feature type="domain" description="ChsH2 C-terminal OB-fold" evidence="1">
    <location>
        <begin position="64"/>
        <end position="121"/>
    </location>
</feature>
<organism evidence="3 4">
    <name type="scientific">Pseudonocardia thermophila</name>
    <dbReference type="NCBI Taxonomy" id="1848"/>
    <lineage>
        <taxon>Bacteria</taxon>
        <taxon>Bacillati</taxon>
        <taxon>Actinomycetota</taxon>
        <taxon>Actinomycetes</taxon>
        <taxon>Pseudonocardiales</taxon>
        <taxon>Pseudonocardiaceae</taxon>
        <taxon>Pseudonocardia</taxon>
    </lineage>
</organism>
<dbReference type="InterPro" id="IPR012340">
    <property type="entry name" value="NA-bd_OB-fold"/>
</dbReference>
<evidence type="ECO:0000259" key="2">
    <source>
        <dbReference type="Pfam" id="PF12172"/>
    </source>
</evidence>
<gene>
    <name evidence="3" type="ORF">SAMN05443637_117109</name>
</gene>